<keyword evidence="1" id="KW-1133">Transmembrane helix</keyword>
<name>A0A6J4JTN4_9PROT</name>
<feature type="transmembrane region" description="Helical" evidence="1">
    <location>
        <begin position="15"/>
        <end position="38"/>
    </location>
</feature>
<feature type="transmembrane region" description="Helical" evidence="1">
    <location>
        <begin position="59"/>
        <end position="81"/>
    </location>
</feature>
<dbReference type="Pfam" id="PF10002">
    <property type="entry name" value="DUF2243"/>
    <property type="match status" value="1"/>
</dbReference>
<feature type="transmembrane region" description="Helical" evidence="1">
    <location>
        <begin position="171"/>
        <end position="197"/>
    </location>
</feature>
<dbReference type="InterPro" id="IPR018719">
    <property type="entry name" value="DUF2243_membrane"/>
</dbReference>
<dbReference type="AlphaFoldDB" id="A0A6J4JTN4"/>
<keyword evidence="1" id="KW-0812">Transmembrane</keyword>
<feature type="transmembrane region" description="Helical" evidence="1">
    <location>
        <begin position="129"/>
        <end position="151"/>
    </location>
</feature>
<feature type="transmembrane region" description="Helical" evidence="1">
    <location>
        <begin position="93"/>
        <end position="117"/>
    </location>
</feature>
<gene>
    <name evidence="2" type="ORF">AVDCRST_MAG27-4364</name>
</gene>
<protein>
    <recommendedName>
        <fullName evidence="3">DUF2243 domain-containing protein</fullName>
    </recommendedName>
</protein>
<evidence type="ECO:0000313" key="2">
    <source>
        <dbReference type="EMBL" id="CAA9287319.1"/>
    </source>
</evidence>
<reference evidence="2" key="1">
    <citation type="submission" date="2020-02" db="EMBL/GenBank/DDBJ databases">
        <authorList>
            <person name="Meier V. D."/>
        </authorList>
    </citation>
    <scope>NUCLEOTIDE SEQUENCE</scope>
    <source>
        <strain evidence="2">AVDCRST_MAG27</strain>
    </source>
</reference>
<accession>A0A6J4JTN4</accession>
<organism evidence="2">
    <name type="scientific">uncultured Craurococcus sp</name>
    <dbReference type="NCBI Taxonomy" id="1135998"/>
    <lineage>
        <taxon>Bacteria</taxon>
        <taxon>Pseudomonadati</taxon>
        <taxon>Pseudomonadota</taxon>
        <taxon>Alphaproteobacteria</taxon>
        <taxon>Acetobacterales</taxon>
        <taxon>Acetobacteraceae</taxon>
        <taxon>Craurococcus</taxon>
        <taxon>environmental samples</taxon>
    </lineage>
</organism>
<proteinExistence type="predicted"/>
<evidence type="ECO:0008006" key="3">
    <source>
        <dbReference type="Google" id="ProtNLM"/>
    </source>
</evidence>
<evidence type="ECO:0000256" key="1">
    <source>
        <dbReference type="SAM" id="Phobius"/>
    </source>
</evidence>
<dbReference type="EMBL" id="CADCTD010000182">
    <property type="protein sequence ID" value="CAA9287319.1"/>
    <property type="molecule type" value="Genomic_DNA"/>
</dbReference>
<keyword evidence="1" id="KW-0472">Membrane</keyword>
<sequence length="262" mass="27250">MSDSSAIAPPRGHPALAAGVMGFALGGFFDGIMLHQVLQWHHFLSLAGGEAWRDIRMQILADGLFHVAVYGIALLGLWLLWRARGGLGGARAVLGWALLGFGIWQLVDVVGFHWIVGIHRIRVDVPNPLAWDIGWLAVIGLPPLLAGAWLLRRQGGDAGPGRRGGTAMAAMLALAVMGAAPVASLPPAGVTTAVVLFRPGLGLEGAVAAVAAAEGRIVWADASGELLAVDLGRGGSAWSLYRHGALLVGNGPVANCLGWMRI</sequence>